<dbReference type="Proteomes" id="UP000473525">
    <property type="component" value="Unassembled WGS sequence"/>
</dbReference>
<dbReference type="InterPro" id="IPR041726">
    <property type="entry name" value="ACAD10_11_N"/>
</dbReference>
<dbReference type="Gene3D" id="3.30.200.20">
    <property type="entry name" value="Phosphorylase Kinase, domain 1"/>
    <property type="match status" value="1"/>
</dbReference>
<dbReference type="GO" id="GO:0016740">
    <property type="term" value="F:transferase activity"/>
    <property type="evidence" value="ECO:0007669"/>
    <property type="project" value="UniProtKB-KW"/>
</dbReference>
<evidence type="ECO:0000259" key="1">
    <source>
        <dbReference type="Pfam" id="PF01636"/>
    </source>
</evidence>
<reference evidence="2 3" key="1">
    <citation type="submission" date="2019-12" db="EMBL/GenBank/DDBJ databases">
        <authorList>
            <person name="Huq M.A."/>
        </authorList>
    </citation>
    <scope>NUCLEOTIDE SEQUENCE [LARGE SCALE GENOMIC DNA]</scope>
    <source>
        <strain evidence="2 3">MAH-18</strain>
    </source>
</reference>
<dbReference type="Gene3D" id="3.90.1200.10">
    <property type="match status" value="1"/>
</dbReference>
<evidence type="ECO:0000313" key="3">
    <source>
        <dbReference type="Proteomes" id="UP000473525"/>
    </source>
</evidence>
<name>A0A6L6XN04_9ACTN</name>
<keyword evidence="2" id="KW-0808">Transferase</keyword>
<protein>
    <submittedName>
        <fullName evidence="2">Phosphotransferase</fullName>
    </submittedName>
</protein>
<keyword evidence="3" id="KW-1185">Reference proteome</keyword>
<dbReference type="PANTHER" id="PTHR47829:SF1">
    <property type="entry name" value="HAD FAMILY PHOSPHATASE"/>
    <property type="match status" value="1"/>
</dbReference>
<dbReference type="AlphaFoldDB" id="A0A6L6XN04"/>
<dbReference type="RefSeq" id="WP_157341008.1">
    <property type="nucleotide sequence ID" value="NZ_WSEK01000004.1"/>
</dbReference>
<comment type="caution">
    <text evidence="2">The sequence shown here is derived from an EMBL/GenBank/DDBJ whole genome shotgun (WGS) entry which is preliminary data.</text>
</comment>
<dbReference type="InterPro" id="IPR002575">
    <property type="entry name" value="Aminoglycoside_PTrfase"/>
</dbReference>
<dbReference type="InterPro" id="IPR052898">
    <property type="entry name" value="ACAD10-like"/>
</dbReference>
<dbReference type="CDD" id="cd05154">
    <property type="entry name" value="ACAD10_11_N-like"/>
    <property type="match status" value="1"/>
</dbReference>
<dbReference type="Pfam" id="PF01636">
    <property type="entry name" value="APH"/>
    <property type="match status" value="1"/>
</dbReference>
<dbReference type="PANTHER" id="PTHR47829">
    <property type="entry name" value="HYDROLASE, PUTATIVE (AFU_ORTHOLOGUE AFUA_1G12880)-RELATED"/>
    <property type="match status" value="1"/>
</dbReference>
<dbReference type="InterPro" id="IPR011009">
    <property type="entry name" value="Kinase-like_dom_sf"/>
</dbReference>
<dbReference type="SUPFAM" id="SSF56112">
    <property type="entry name" value="Protein kinase-like (PK-like)"/>
    <property type="match status" value="1"/>
</dbReference>
<gene>
    <name evidence="2" type="ORF">GON03_05815</name>
</gene>
<sequence>MSPDLSSEDLRVVAAAIGGAGRQVTGELEATLITSGRSNLTYAITDGASRWILRTPPRVGRTPSAHDVARELRVTAALAATDVPVAAPVVLVEDETAIGIPFTVVDFVDGTAVQTQAQLDGFDDRELGDVVTSLVSTLATLHRVSPVAVGLEGFGRPDGYAERQLRRWSRQWETVGAGELGPLAAEVASRLEAAVPEQRATSVVHGDYRIDNTILARDGAGDWRVAAVVDWELSTLGDPVADVAMMCAYRHPTFDLIVGGPSAWTSDRLPSAASLAGAYEGAGGVPLADWDFHLALAYYKVAVIAAGIDHRARAGAASGAGFSTAGQTVEPYLCLALATVGASA</sequence>
<dbReference type="EMBL" id="WSEK01000004">
    <property type="protein sequence ID" value="MVQ48691.1"/>
    <property type="molecule type" value="Genomic_DNA"/>
</dbReference>
<organism evidence="2 3">
    <name type="scientific">Nocardioides agri</name>
    <dbReference type="NCBI Taxonomy" id="2682843"/>
    <lineage>
        <taxon>Bacteria</taxon>
        <taxon>Bacillati</taxon>
        <taxon>Actinomycetota</taxon>
        <taxon>Actinomycetes</taxon>
        <taxon>Propionibacteriales</taxon>
        <taxon>Nocardioidaceae</taxon>
        <taxon>Nocardioides</taxon>
    </lineage>
</organism>
<proteinExistence type="predicted"/>
<evidence type="ECO:0000313" key="2">
    <source>
        <dbReference type="EMBL" id="MVQ48691.1"/>
    </source>
</evidence>
<accession>A0A6L6XN04</accession>
<feature type="domain" description="Aminoglycoside phosphotransferase" evidence="1">
    <location>
        <begin position="30"/>
        <end position="252"/>
    </location>
</feature>